<evidence type="ECO:0000313" key="13">
    <source>
        <dbReference type="Proteomes" id="UP000217895"/>
    </source>
</evidence>
<protein>
    <submittedName>
        <fullName evidence="12">NB-ARC domain-containing protein</fullName>
    </submittedName>
</protein>
<evidence type="ECO:0000259" key="11">
    <source>
        <dbReference type="Pfam" id="PF00931"/>
    </source>
</evidence>
<dbReference type="Pfam" id="PF13424">
    <property type="entry name" value="TPR_12"/>
    <property type="match status" value="3"/>
</dbReference>
<evidence type="ECO:0000256" key="8">
    <source>
        <dbReference type="ARBA" id="ARBA00023175"/>
    </source>
</evidence>
<keyword evidence="7" id="KW-0175">Coiled coil</keyword>
<dbReference type="SUPFAM" id="SSF52540">
    <property type="entry name" value="P-loop containing nucleoside triphosphate hydrolases"/>
    <property type="match status" value="1"/>
</dbReference>
<dbReference type="InterPro" id="IPR002151">
    <property type="entry name" value="Kinesin_light"/>
</dbReference>
<comment type="similarity">
    <text evidence="2">Belongs to the kinesin light chain family.</text>
</comment>
<dbReference type="SMART" id="SM00028">
    <property type="entry name" value="TPR"/>
    <property type="match status" value="6"/>
</dbReference>
<evidence type="ECO:0000256" key="9">
    <source>
        <dbReference type="ARBA" id="ARBA00023212"/>
    </source>
</evidence>
<feature type="repeat" description="TPR" evidence="10">
    <location>
        <begin position="589"/>
        <end position="622"/>
    </location>
</feature>
<keyword evidence="5" id="KW-0677">Repeat</keyword>
<feature type="domain" description="NB-ARC" evidence="11">
    <location>
        <begin position="4"/>
        <end position="162"/>
    </location>
</feature>
<dbReference type="PANTHER" id="PTHR45783">
    <property type="entry name" value="KINESIN LIGHT CHAIN"/>
    <property type="match status" value="1"/>
</dbReference>
<dbReference type="GO" id="GO:0043531">
    <property type="term" value="F:ADP binding"/>
    <property type="evidence" value="ECO:0007669"/>
    <property type="project" value="InterPro"/>
</dbReference>
<evidence type="ECO:0000313" key="12">
    <source>
        <dbReference type="EMBL" id="BAY53733.1"/>
    </source>
</evidence>
<reference evidence="12 13" key="1">
    <citation type="submission" date="2017-06" db="EMBL/GenBank/DDBJ databases">
        <title>Genome sequencing of cyanobaciteial culture collection at National Institute for Environmental Studies (NIES).</title>
        <authorList>
            <person name="Hirose Y."/>
            <person name="Shimura Y."/>
            <person name="Fujisawa T."/>
            <person name="Nakamura Y."/>
            <person name="Kawachi M."/>
        </authorList>
    </citation>
    <scope>NUCLEOTIDE SEQUENCE [LARGE SCALE GENOMIC DNA]</scope>
    <source>
        <strain evidence="12 13">NIES-2135</strain>
    </source>
</reference>
<dbReference type="InterPro" id="IPR002182">
    <property type="entry name" value="NB-ARC"/>
</dbReference>
<dbReference type="PRINTS" id="PR00381">
    <property type="entry name" value="KINESINLIGHT"/>
</dbReference>
<dbReference type="InterPro" id="IPR021133">
    <property type="entry name" value="HEAT_type_2"/>
</dbReference>
<comment type="subcellular location">
    <subcellularLocation>
        <location evidence="1">Cytoplasm</location>
        <location evidence="1">Cytoskeleton</location>
    </subcellularLocation>
</comment>
<dbReference type="GO" id="GO:0005871">
    <property type="term" value="C:kinesin complex"/>
    <property type="evidence" value="ECO:0007669"/>
    <property type="project" value="InterPro"/>
</dbReference>
<evidence type="ECO:0000256" key="10">
    <source>
        <dbReference type="PROSITE-ProRule" id="PRU00339"/>
    </source>
</evidence>
<dbReference type="GO" id="GO:0019894">
    <property type="term" value="F:kinesin binding"/>
    <property type="evidence" value="ECO:0007669"/>
    <property type="project" value="TreeGrafter"/>
</dbReference>
<keyword evidence="8" id="KW-0505">Motor protein</keyword>
<dbReference type="GO" id="GO:0005874">
    <property type="term" value="C:microtubule"/>
    <property type="evidence" value="ECO:0007669"/>
    <property type="project" value="UniProtKB-KW"/>
</dbReference>
<dbReference type="Gene3D" id="1.25.40.10">
    <property type="entry name" value="Tetratricopeptide repeat domain"/>
    <property type="match status" value="2"/>
</dbReference>
<dbReference type="AlphaFoldDB" id="A0A1Z4JAJ6"/>
<dbReference type="PANTHER" id="PTHR45783:SF3">
    <property type="entry name" value="KINESIN LIGHT CHAIN"/>
    <property type="match status" value="1"/>
</dbReference>
<dbReference type="EMBL" id="AP018203">
    <property type="protein sequence ID" value="BAY53733.1"/>
    <property type="molecule type" value="Genomic_DNA"/>
</dbReference>
<keyword evidence="4" id="KW-0493">Microtubule</keyword>
<evidence type="ECO:0000256" key="7">
    <source>
        <dbReference type="ARBA" id="ARBA00023054"/>
    </source>
</evidence>
<evidence type="ECO:0000256" key="2">
    <source>
        <dbReference type="ARBA" id="ARBA00009622"/>
    </source>
</evidence>
<keyword evidence="6 10" id="KW-0802">TPR repeat</keyword>
<keyword evidence="3" id="KW-0963">Cytoplasm</keyword>
<evidence type="ECO:0000256" key="4">
    <source>
        <dbReference type="ARBA" id="ARBA00022701"/>
    </source>
</evidence>
<sequence>MGREDELVRLQEILRSSSSAAIAVVSGMGGLGKTQLAAKYATENKAKYPGGIYWLNGRASNLAVQIIYKAEFDLHLPGLDAAKERLQESAAIAKWCWDHWLPKEPTLIVVDDVADWAEVRSLMPVESRFRVLVTTRQRDLLPQQHTIALKRLEPEQSRSLLAALEEVGRVEDDRAFADRICAGLGNLPLAIELVGSYLRHDRHLTLSEIWERLRSNGVRDEVLERSPQYEMAAELGVRAAFDLTWETIEPEGKRVARLLSYFGLDWVPWELAERVMQRVEGEEYRFGKWKARLENASLVEFEPERIGDCRLHPLIQSFLRDQPEEEEIRSAFVKEMIAIAKTMPDNPTTKQVNQFKGLELHVQEISKRHIAELEEDDLLWAFVGLARFYEGQALFRDAESQYADCLAVTQRLFEGDLGMVALSLNNLAALYDSQGRLSEAEPLYLQALQMTQRLFEGDHPNIALSLNNLAYLYKAQGRLSEAEPLYLQALQMTQRLFEGDHPDVARSLNNLAFLYKAQGRLSEAEPLYLQALQMTQRLFEGDHPDVARSLNNLALLYQTQGRLSEAEPLYLQALDMRKRLFEGDHPDVARSLNNLALLYKAQGQLSEAEPLYLQALDMRKRLFEGDHPDVAKSLNNLAGLYKAQGKLEQAEIYYQQALQLCEKFLGANHPDTQIVRNNLAYLRQQQQSIPPTTSSRSAFRRLLRPLRRFIRFLLGCFGIRSTR</sequence>
<dbReference type="InterPro" id="IPR027417">
    <property type="entry name" value="P-loop_NTPase"/>
</dbReference>
<evidence type="ECO:0000256" key="6">
    <source>
        <dbReference type="ARBA" id="ARBA00022803"/>
    </source>
</evidence>
<dbReference type="InterPro" id="IPR011990">
    <property type="entry name" value="TPR-like_helical_dom_sf"/>
</dbReference>
<dbReference type="GO" id="GO:0007018">
    <property type="term" value="P:microtubule-based movement"/>
    <property type="evidence" value="ECO:0007669"/>
    <property type="project" value="TreeGrafter"/>
</dbReference>
<organism evidence="12 13">
    <name type="scientific">Leptolyngbya boryana NIES-2135</name>
    <dbReference type="NCBI Taxonomy" id="1973484"/>
    <lineage>
        <taxon>Bacteria</taxon>
        <taxon>Bacillati</taxon>
        <taxon>Cyanobacteriota</taxon>
        <taxon>Cyanophyceae</taxon>
        <taxon>Leptolyngbyales</taxon>
        <taxon>Leptolyngbyaceae</taxon>
        <taxon>Leptolyngbya group</taxon>
        <taxon>Leptolyngbya</taxon>
    </lineage>
</organism>
<evidence type="ECO:0000256" key="5">
    <source>
        <dbReference type="ARBA" id="ARBA00022737"/>
    </source>
</evidence>
<proteinExistence type="inferred from homology"/>
<dbReference type="Gene3D" id="3.40.50.300">
    <property type="entry name" value="P-loop containing nucleotide triphosphate hydrolases"/>
    <property type="match status" value="1"/>
</dbReference>
<feature type="repeat" description="TPR" evidence="10">
    <location>
        <begin position="631"/>
        <end position="664"/>
    </location>
</feature>
<dbReference type="PROSITE" id="PS50077">
    <property type="entry name" value="HEAT_REPEAT"/>
    <property type="match status" value="1"/>
</dbReference>
<name>A0A1Z4JAJ6_LEPBY</name>
<dbReference type="Proteomes" id="UP000217895">
    <property type="component" value="Chromosome"/>
</dbReference>
<accession>A0A1Z4JAJ6</accession>
<dbReference type="GO" id="GO:0005737">
    <property type="term" value="C:cytoplasm"/>
    <property type="evidence" value="ECO:0007669"/>
    <property type="project" value="TreeGrafter"/>
</dbReference>
<evidence type="ECO:0000256" key="3">
    <source>
        <dbReference type="ARBA" id="ARBA00022490"/>
    </source>
</evidence>
<keyword evidence="9" id="KW-0206">Cytoskeleton</keyword>
<gene>
    <name evidence="12" type="ORF">NIES2135_05440</name>
</gene>
<dbReference type="Pfam" id="PF00931">
    <property type="entry name" value="NB-ARC"/>
    <property type="match status" value="1"/>
</dbReference>
<keyword evidence="13" id="KW-1185">Reference proteome</keyword>
<evidence type="ECO:0000256" key="1">
    <source>
        <dbReference type="ARBA" id="ARBA00004245"/>
    </source>
</evidence>
<dbReference type="InterPro" id="IPR019734">
    <property type="entry name" value="TPR_rpt"/>
</dbReference>
<dbReference type="PROSITE" id="PS50005">
    <property type="entry name" value="TPR"/>
    <property type="match status" value="2"/>
</dbReference>
<dbReference type="SUPFAM" id="SSF48452">
    <property type="entry name" value="TPR-like"/>
    <property type="match status" value="2"/>
</dbReference>